<feature type="domain" description="Zn(2)-C6 fungal-type" evidence="6">
    <location>
        <begin position="20"/>
        <end position="54"/>
    </location>
</feature>
<dbReference type="InterPro" id="IPR036864">
    <property type="entry name" value="Zn2-C6_fun-type_DNA-bd_sf"/>
</dbReference>
<evidence type="ECO:0000313" key="8">
    <source>
        <dbReference type="Proteomes" id="UP001304895"/>
    </source>
</evidence>
<dbReference type="AlphaFoldDB" id="A0AAN6UTY7"/>
<dbReference type="PANTHER" id="PTHR46910">
    <property type="entry name" value="TRANSCRIPTION FACTOR PDR1"/>
    <property type="match status" value="1"/>
</dbReference>
<dbReference type="GO" id="GO:0000981">
    <property type="term" value="F:DNA-binding transcription factor activity, RNA polymerase II-specific"/>
    <property type="evidence" value="ECO:0007669"/>
    <property type="project" value="InterPro"/>
</dbReference>
<dbReference type="Pfam" id="PF00172">
    <property type="entry name" value="Zn_clus"/>
    <property type="match status" value="1"/>
</dbReference>
<sequence>MTDHQLESDSAPQRKRIALACGRCRKRKIRCSGDPGQGQPCSNCKNAGAEPCQFLRVASREAPLRPESGDFGYSVGDARLYAGRAPVATGMQYTQDLPTLGSSDVLGSYRGGSTYGYTPASKTYYPAMHAYGTPYPDDFEFQSALNSEPVQVGILPGQWGSGARGKPSSFSSVYMDPDASYSSYSGASVVHRPSHAVSSDAPSFSFSGVAASLPLASAPSSDRLLPNPAGRSPTLPYPAAKSSISGASTSAANSLGDVVTEANYAGGFDTTSIAYQPSETANSLASPPSSSSRTNSDTYSATESIFGEQERSLQSQGPDFDMGTYTAEPRRTSGNTHDAVAAAAHHHSSQTHIIGGATYLSDRHGRAVAASGSSTTHADDRHAAPVATRH</sequence>
<dbReference type="EMBL" id="MU853401">
    <property type="protein sequence ID" value="KAK4139033.1"/>
    <property type="molecule type" value="Genomic_DNA"/>
</dbReference>
<dbReference type="SUPFAM" id="SSF57701">
    <property type="entry name" value="Zn2/Cys6 DNA-binding domain"/>
    <property type="match status" value="1"/>
</dbReference>
<gene>
    <name evidence="7" type="ORF">BT67DRAFT_370327</name>
</gene>
<keyword evidence="2" id="KW-0479">Metal-binding</keyword>
<feature type="region of interest" description="Disordered" evidence="5">
    <location>
        <begin position="369"/>
        <end position="390"/>
    </location>
</feature>
<comment type="subcellular location">
    <subcellularLocation>
        <location evidence="1">Nucleus</location>
    </subcellularLocation>
</comment>
<keyword evidence="4" id="KW-0539">Nucleus</keyword>
<reference evidence="7" key="2">
    <citation type="submission" date="2023-05" db="EMBL/GenBank/DDBJ databases">
        <authorList>
            <consortium name="Lawrence Berkeley National Laboratory"/>
            <person name="Steindorff A."/>
            <person name="Hensen N."/>
            <person name="Bonometti L."/>
            <person name="Westerberg I."/>
            <person name="Brannstrom I.O."/>
            <person name="Guillou S."/>
            <person name="Cros-Aarteil S."/>
            <person name="Calhoun S."/>
            <person name="Haridas S."/>
            <person name="Kuo A."/>
            <person name="Mondo S."/>
            <person name="Pangilinan J."/>
            <person name="Riley R."/>
            <person name="Labutti K."/>
            <person name="Andreopoulos B."/>
            <person name="Lipzen A."/>
            <person name="Chen C."/>
            <person name="Yanf M."/>
            <person name="Daum C."/>
            <person name="Ng V."/>
            <person name="Clum A."/>
            <person name="Ohm R."/>
            <person name="Martin F."/>
            <person name="Silar P."/>
            <person name="Natvig D."/>
            <person name="Lalanne C."/>
            <person name="Gautier V."/>
            <person name="Ament-Velasquez S.L."/>
            <person name="Kruys A."/>
            <person name="Hutchinson M.I."/>
            <person name="Powell A.J."/>
            <person name="Barry K."/>
            <person name="Miller A.N."/>
            <person name="Grigoriev I.V."/>
            <person name="Debuchy R."/>
            <person name="Gladieux P."/>
            <person name="Thoren M.H."/>
            <person name="Johannesson H."/>
        </authorList>
    </citation>
    <scope>NUCLEOTIDE SEQUENCE</scope>
    <source>
        <strain evidence="7">CBS 123565</strain>
    </source>
</reference>
<feature type="compositionally biased region" description="Low complexity" evidence="5">
    <location>
        <begin position="280"/>
        <end position="296"/>
    </location>
</feature>
<dbReference type="GO" id="GO:0005634">
    <property type="term" value="C:nucleus"/>
    <property type="evidence" value="ECO:0007669"/>
    <property type="project" value="UniProtKB-SubCell"/>
</dbReference>
<feature type="region of interest" description="Disordered" evidence="5">
    <location>
        <begin position="217"/>
        <end position="250"/>
    </location>
</feature>
<dbReference type="PANTHER" id="PTHR46910:SF3">
    <property type="entry name" value="HALOTOLERANCE PROTEIN 9-RELATED"/>
    <property type="match status" value="1"/>
</dbReference>
<dbReference type="GO" id="GO:0003677">
    <property type="term" value="F:DNA binding"/>
    <property type="evidence" value="ECO:0007669"/>
    <property type="project" value="UniProtKB-KW"/>
</dbReference>
<feature type="compositionally biased region" description="Low complexity" evidence="5">
    <location>
        <begin position="217"/>
        <end position="226"/>
    </location>
</feature>
<keyword evidence="3" id="KW-0238">DNA-binding</keyword>
<evidence type="ECO:0000256" key="3">
    <source>
        <dbReference type="ARBA" id="ARBA00023125"/>
    </source>
</evidence>
<organism evidence="7 8">
    <name type="scientific">Trichocladium antarcticum</name>
    <dbReference type="NCBI Taxonomy" id="1450529"/>
    <lineage>
        <taxon>Eukaryota</taxon>
        <taxon>Fungi</taxon>
        <taxon>Dikarya</taxon>
        <taxon>Ascomycota</taxon>
        <taxon>Pezizomycotina</taxon>
        <taxon>Sordariomycetes</taxon>
        <taxon>Sordariomycetidae</taxon>
        <taxon>Sordariales</taxon>
        <taxon>Chaetomiaceae</taxon>
        <taxon>Trichocladium</taxon>
    </lineage>
</organism>
<evidence type="ECO:0000259" key="6">
    <source>
        <dbReference type="PROSITE" id="PS50048"/>
    </source>
</evidence>
<proteinExistence type="predicted"/>
<evidence type="ECO:0000313" key="7">
    <source>
        <dbReference type="EMBL" id="KAK4139033.1"/>
    </source>
</evidence>
<evidence type="ECO:0000256" key="4">
    <source>
        <dbReference type="ARBA" id="ARBA00023242"/>
    </source>
</evidence>
<protein>
    <recommendedName>
        <fullName evidence="6">Zn(2)-C6 fungal-type domain-containing protein</fullName>
    </recommendedName>
</protein>
<accession>A0AAN6UTY7</accession>
<dbReference type="PROSITE" id="PS00463">
    <property type="entry name" value="ZN2_CY6_FUNGAL_1"/>
    <property type="match status" value="1"/>
</dbReference>
<feature type="region of interest" description="Disordered" evidence="5">
    <location>
        <begin position="279"/>
        <end position="333"/>
    </location>
</feature>
<dbReference type="SMART" id="SM00066">
    <property type="entry name" value="GAL4"/>
    <property type="match status" value="1"/>
</dbReference>
<dbReference type="CDD" id="cd00067">
    <property type="entry name" value="GAL4"/>
    <property type="match status" value="1"/>
</dbReference>
<dbReference type="GO" id="GO:0008270">
    <property type="term" value="F:zinc ion binding"/>
    <property type="evidence" value="ECO:0007669"/>
    <property type="project" value="InterPro"/>
</dbReference>
<comment type="caution">
    <text evidence="7">The sequence shown here is derived from an EMBL/GenBank/DDBJ whole genome shotgun (WGS) entry which is preliminary data.</text>
</comment>
<evidence type="ECO:0000256" key="5">
    <source>
        <dbReference type="SAM" id="MobiDB-lite"/>
    </source>
</evidence>
<keyword evidence="8" id="KW-1185">Reference proteome</keyword>
<dbReference type="PROSITE" id="PS50048">
    <property type="entry name" value="ZN2_CY6_FUNGAL_2"/>
    <property type="match status" value="1"/>
</dbReference>
<dbReference type="InterPro" id="IPR001138">
    <property type="entry name" value="Zn2Cys6_DnaBD"/>
</dbReference>
<dbReference type="InterPro" id="IPR050987">
    <property type="entry name" value="AtrR-like"/>
</dbReference>
<dbReference type="Gene3D" id="4.10.240.10">
    <property type="entry name" value="Zn(2)-C6 fungal-type DNA-binding domain"/>
    <property type="match status" value="1"/>
</dbReference>
<dbReference type="Proteomes" id="UP001304895">
    <property type="component" value="Unassembled WGS sequence"/>
</dbReference>
<name>A0AAN6UTY7_9PEZI</name>
<evidence type="ECO:0000256" key="1">
    <source>
        <dbReference type="ARBA" id="ARBA00004123"/>
    </source>
</evidence>
<reference evidence="7" key="1">
    <citation type="journal article" date="2023" name="Mol. Phylogenet. Evol.">
        <title>Genome-scale phylogeny and comparative genomics of the fungal order Sordariales.</title>
        <authorList>
            <person name="Hensen N."/>
            <person name="Bonometti L."/>
            <person name="Westerberg I."/>
            <person name="Brannstrom I.O."/>
            <person name="Guillou S."/>
            <person name="Cros-Aarteil S."/>
            <person name="Calhoun S."/>
            <person name="Haridas S."/>
            <person name="Kuo A."/>
            <person name="Mondo S."/>
            <person name="Pangilinan J."/>
            <person name="Riley R."/>
            <person name="LaButti K."/>
            <person name="Andreopoulos B."/>
            <person name="Lipzen A."/>
            <person name="Chen C."/>
            <person name="Yan M."/>
            <person name="Daum C."/>
            <person name="Ng V."/>
            <person name="Clum A."/>
            <person name="Steindorff A."/>
            <person name="Ohm R.A."/>
            <person name="Martin F."/>
            <person name="Silar P."/>
            <person name="Natvig D.O."/>
            <person name="Lalanne C."/>
            <person name="Gautier V."/>
            <person name="Ament-Velasquez S.L."/>
            <person name="Kruys A."/>
            <person name="Hutchinson M.I."/>
            <person name="Powell A.J."/>
            <person name="Barry K."/>
            <person name="Miller A.N."/>
            <person name="Grigoriev I.V."/>
            <person name="Debuchy R."/>
            <person name="Gladieux P."/>
            <person name="Hiltunen Thoren M."/>
            <person name="Johannesson H."/>
        </authorList>
    </citation>
    <scope>NUCLEOTIDE SEQUENCE</scope>
    <source>
        <strain evidence="7">CBS 123565</strain>
    </source>
</reference>
<evidence type="ECO:0000256" key="2">
    <source>
        <dbReference type="ARBA" id="ARBA00022723"/>
    </source>
</evidence>